<dbReference type="SMART" id="SM00909">
    <property type="entry name" value="Germane"/>
    <property type="match status" value="1"/>
</dbReference>
<dbReference type="Pfam" id="PF10646">
    <property type="entry name" value="Germane"/>
    <property type="match status" value="1"/>
</dbReference>
<keyword evidence="4" id="KW-1185">Reference proteome</keyword>
<evidence type="ECO:0000313" key="4">
    <source>
        <dbReference type="Proteomes" id="UP000572680"/>
    </source>
</evidence>
<sequence>MNGREGRIRRVPAALAAAAAFAVGVTGCANVPSGGRVVSGKPAERDQQADDPYVRLIPAPPRNDWTPAQTVAGFLAAATSFDDDHRVARSYLVRPTSWQPGERPAVTVVRDRRAPEPVRQNTAGTQATVKVAGSQLGVIGMDGQYVASPKQVAVTFELVRQPQGGWRITELPGELSAGLLLTKSDLERTFRTLNLYFYAPDRRTLVPNGIFLPLVNRQQLPAQLVRALLGGPTSWLNGAVHSAFPRGTALRSLTLDKGVATVDLSRQARGGDPKMMSAQLGWTLRRLAEVRRLRLTIEGRAVVPAGGDELQPVDAWPENDPDGPAVDRAPYAVGSAGHLSRLNGDLPQTVAANAAHELTVPAVSSDFQEVAGLNADRDRLLVGGLVGNAVNLRTLLTPGDRGRRFTPPVFDRNGTLWTVQNTKDGSVLWSRPRGQGPARVRHWGLAGREVLAFEVARDGVRAAAIVKVDGDAQVQLGRILRNPDGSLDVGSFLPLSSEIPTAEDLAWRNADQLAVLGRKEPDETVMPYLVPVGGAPVISLGTGTLLGQTRRIAAAPGMPILIGTRTPDGKDRICRQRNPREQYSEWFCSIPGTDPTYPP</sequence>
<proteinExistence type="predicted"/>
<dbReference type="Pfam" id="PF25976">
    <property type="entry name" value="LpqB_N"/>
    <property type="match status" value="1"/>
</dbReference>
<dbReference type="Proteomes" id="UP000572680">
    <property type="component" value="Unassembled WGS sequence"/>
</dbReference>
<comment type="caution">
    <text evidence="3">The sequence shown here is derived from an EMBL/GenBank/DDBJ whole genome shotgun (WGS) entry which is preliminary data.</text>
</comment>
<gene>
    <name evidence="3" type="ORF">HNR61_006387</name>
</gene>
<accession>A0A7W3QPJ3</accession>
<name>A0A7W3QPJ3_ACTNM</name>
<feature type="domain" description="GerMN" evidence="2">
    <location>
        <begin position="221"/>
        <end position="306"/>
    </location>
</feature>
<feature type="chain" id="PRO_5039248532" description="GerMN domain-containing protein" evidence="1">
    <location>
        <begin position="23"/>
        <end position="599"/>
    </location>
</feature>
<organism evidence="3 4">
    <name type="scientific">Actinomadura namibiensis</name>
    <dbReference type="NCBI Taxonomy" id="182080"/>
    <lineage>
        <taxon>Bacteria</taxon>
        <taxon>Bacillati</taxon>
        <taxon>Actinomycetota</taxon>
        <taxon>Actinomycetes</taxon>
        <taxon>Streptosporangiales</taxon>
        <taxon>Thermomonosporaceae</taxon>
        <taxon>Actinomadura</taxon>
    </lineage>
</organism>
<evidence type="ECO:0000259" key="2">
    <source>
        <dbReference type="SMART" id="SM00909"/>
    </source>
</evidence>
<evidence type="ECO:0000313" key="3">
    <source>
        <dbReference type="EMBL" id="MBA8954730.1"/>
    </source>
</evidence>
<evidence type="ECO:0000256" key="1">
    <source>
        <dbReference type="SAM" id="SignalP"/>
    </source>
</evidence>
<feature type="signal peptide" evidence="1">
    <location>
        <begin position="1"/>
        <end position="22"/>
    </location>
</feature>
<dbReference type="EMBL" id="JACJIA010000009">
    <property type="protein sequence ID" value="MBA8954730.1"/>
    <property type="molecule type" value="Genomic_DNA"/>
</dbReference>
<protein>
    <recommendedName>
        <fullName evidence="2">GerMN domain-containing protein</fullName>
    </recommendedName>
</protein>
<dbReference type="Pfam" id="PF10647">
    <property type="entry name" value="Gmad1"/>
    <property type="match status" value="1"/>
</dbReference>
<dbReference type="InterPro" id="IPR019606">
    <property type="entry name" value="GerMN"/>
</dbReference>
<dbReference type="InterPro" id="IPR018910">
    <property type="entry name" value="LpqB_C"/>
</dbReference>
<reference evidence="3 4" key="1">
    <citation type="submission" date="2020-08" db="EMBL/GenBank/DDBJ databases">
        <title>Genomic Encyclopedia of Type Strains, Phase IV (KMG-IV): sequencing the most valuable type-strain genomes for metagenomic binning, comparative biology and taxonomic classification.</title>
        <authorList>
            <person name="Goeker M."/>
        </authorList>
    </citation>
    <scope>NUCLEOTIDE SEQUENCE [LARGE SCALE GENOMIC DNA]</scope>
    <source>
        <strain evidence="3 4">DSM 44197</strain>
    </source>
</reference>
<dbReference type="InterPro" id="IPR059026">
    <property type="entry name" value="LpqB_N"/>
</dbReference>
<keyword evidence="1" id="KW-0732">Signal</keyword>
<dbReference type="AlphaFoldDB" id="A0A7W3QPJ3"/>
<dbReference type="RefSeq" id="WP_182846757.1">
    <property type="nucleotide sequence ID" value="NZ_JACJIA010000009.1"/>
</dbReference>
<dbReference type="PROSITE" id="PS51257">
    <property type="entry name" value="PROKAR_LIPOPROTEIN"/>
    <property type="match status" value="1"/>
</dbReference>